<keyword evidence="9" id="KW-1185">Reference proteome</keyword>
<dbReference type="OrthoDB" id="4966664at2"/>
<dbReference type="GO" id="GO:0015421">
    <property type="term" value="F:ABC-type oligopeptide transporter activity"/>
    <property type="evidence" value="ECO:0007669"/>
    <property type="project" value="TreeGrafter"/>
</dbReference>
<dbReference type="InterPro" id="IPR036640">
    <property type="entry name" value="ABC1_TM_sf"/>
</dbReference>
<dbReference type="Pfam" id="PF00005">
    <property type="entry name" value="ABC_tran"/>
    <property type="match status" value="1"/>
</dbReference>
<evidence type="ECO:0000256" key="2">
    <source>
        <dbReference type="ARBA" id="ARBA00022692"/>
    </source>
</evidence>
<dbReference type="GO" id="GO:0005886">
    <property type="term" value="C:plasma membrane"/>
    <property type="evidence" value="ECO:0007669"/>
    <property type="project" value="UniProtKB-SubCell"/>
</dbReference>
<feature type="transmembrane region" description="Helical" evidence="5">
    <location>
        <begin position="285"/>
        <end position="302"/>
    </location>
</feature>
<comment type="subcellular location">
    <subcellularLocation>
        <location evidence="1">Cell membrane</location>
        <topology evidence="1">Multi-pass membrane protein</topology>
    </subcellularLocation>
</comment>
<proteinExistence type="predicted"/>
<evidence type="ECO:0000256" key="4">
    <source>
        <dbReference type="ARBA" id="ARBA00023136"/>
    </source>
</evidence>
<keyword evidence="2 5" id="KW-0812">Transmembrane</keyword>
<dbReference type="Gene3D" id="1.20.1560.10">
    <property type="entry name" value="ABC transporter type 1, transmembrane domain"/>
    <property type="match status" value="1"/>
</dbReference>
<sequence length="581" mass="62300">MKKLPYADPGTPDLRSPWRYLLWTARGQQRTLFGAAAYGTGWMLSQALVPAAVSLAIDQGIRGHHTGRLVLWSAVVFALAVTSALSGMMRHRYAVESWMRAAFRVVQLIGRHATHTGAALPRSMPTGKVVATVASDAMRVANPFDVFGRFCAAIVSYVVVAILLLSSSVRLGLIVLLGVPVLLASLTLVMRPLQRKQTQQREESGRLTELGSDTVAGLRVLRGIGGEATFLRRYQDQSQRVRRSGVAVAGTQSTLDAAQVLLPGVFIVVVTWLGARAVFDGSISAGELVAFFGYTAFLVMPLRTATEMAEDYTRAIVAAGKVIAVLEVPGDHTDPAHPVNLPGGPQDLVDATSGIRIHPGRLTAVVSARPEDSAALADRLGRFGPDKDGVTYGGVPVTGAPVAQVRSRIVVSQSDPRLFTGTLRRELDPTESLSDGEILRVLDVASAADVLDALPGGLDAEVEERGRSFSGGQRQRLALARALLTIAETLVLVEPTSAVDAHTESRIAGRLVAARRGRTTVLMTASPLLLDHADEVVLLEDGRETARGTHRELLAHSTAYRRVVVRGEDQNDERPVMEVTR</sequence>
<dbReference type="GO" id="GO:0005524">
    <property type="term" value="F:ATP binding"/>
    <property type="evidence" value="ECO:0007669"/>
    <property type="project" value="UniProtKB-KW"/>
</dbReference>
<evidence type="ECO:0000256" key="1">
    <source>
        <dbReference type="ARBA" id="ARBA00004651"/>
    </source>
</evidence>
<dbReference type="InterPro" id="IPR003439">
    <property type="entry name" value="ABC_transporter-like_ATP-bd"/>
</dbReference>
<dbReference type="RefSeq" id="WP_146316751.1">
    <property type="nucleotide sequence ID" value="NZ_VCQV01000013.1"/>
</dbReference>
<keyword evidence="4 5" id="KW-0472">Membrane</keyword>
<evidence type="ECO:0000313" key="9">
    <source>
        <dbReference type="Proteomes" id="UP000320244"/>
    </source>
</evidence>
<dbReference type="PANTHER" id="PTHR43394:SF1">
    <property type="entry name" value="ATP-BINDING CASSETTE SUB-FAMILY B MEMBER 10, MITOCHONDRIAL"/>
    <property type="match status" value="1"/>
</dbReference>
<dbReference type="Pfam" id="PF00664">
    <property type="entry name" value="ABC_membrane"/>
    <property type="match status" value="1"/>
</dbReference>
<dbReference type="CDD" id="cd07346">
    <property type="entry name" value="ABC_6TM_exporters"/>
    <property type="match status" value="1"/>
</dbReference>
<feature type="transmembrane region" description="Helical" evidence="5">
    <location>
        <begin position="171"/>
        <end position="190"/>
    </location>
</feature>
<name>A0A563E0W1_9MICO</name>
<evidence type="ECO:0000256" key="3">
    <source>
        <dbReference type="ARBA" id="ARBA00022989"/>
    </source>
</evidence>
<dbReference type="PROSITE" id="PS50929">
    <property type="entry name" value="ABC_TM1F"/>
    <property type="match status" value="1"/>
</dbReference>
<keyword evidence="8" id="KW-0067">ATP-binding</keyword>
<dbReference type="Proteomes" id="UP000320244">
    <property type="component" value="Unassembled WGS sequence"/>
</dbReference>
<dbReference type="PROSITE" id="PS00211">
    <property type="entry name" value="ABC_TRANSPORTER_1"/>
    <property type="match status" value="1"/>
</dbReference>
<reference evidence="8 9" key="1">
    <citation type="submission" date="2019-05" db="EMBL/GenBank/DDBJ databases">
        <authorList>
            <person name="Lee S.D."/>
        </authorList>
    </citation>
    <scope>NUCLEOTIDE SEQUENCE [LARGE SCALE GENOMIC DNA]</scope>
    <source>
        <strain evidence="8 9">C5-26</strain>
    </source>
</reference>
<feature type="domain" description="ABC transmembrane type-1" evidence="7">
    <location>
        <begin position="33"/>
        <end position="314"/>
    </location>
</feature>
<protein>
    <submittedName>
        <fullName evidence="8">ABC transporter ATP-binding protein</fullName>
    </submittedName>
</protein>
<feature type="transmembrane region" description="Helical" evidence="5">
    <location>
        <begin position="146"/>
        <end position="165"/>
    </location>
</feature>
<dbReference type="InterPro" id="IPR027417">
    <property type="entry name" value="P-loop_NTPase"/>
</dbReference>
<evidence type="ECO:0000259" key="6">
    <source>
        <dbReference type="PROSITE" id="PS50893"/>
    </source>
</evidence>
<dbReference type="GO" id="GO:0016887">
    <property type="term" value="F:ATP hydrolysis activity"/>
    <property type="evidence" value="ECO:0007669"/>
    <property type="project" value="InterPro"/>
</dbReference>
<keyword evidence="8" id="KW-0547">Nucleotide-binding</keyword>
<feature type="domain" description="ABC transporter" evidence="6">
    <location>
        <begin position="331"/>
        <end position="566"/>
    </location>
</feature>
<dbReference type="PANTHER" id="PTHR43394">
    <property type="entry name" value="ATP-DEPENDENT PERMEASE MDL1, MITOCHONDRIAL"/>
    <property type="match status" value="1"/>
</dbReference>
<evidence type="ECO:0000259" key="7">
    <source>
        <dbReference type="PROSITE" id="PS50929"/>
    </source>
</evidence>
<gene>
    <name evidence="8" type="ORF">FGL98_10665</name>
</gene>
<reference evidence="8 9" key="2">
    <citation type="submission" date="2019-08" db="EMBL/GenBank/DDBJ databases">
        <title>Jejuicoccus antrihumi gen. nov., sp. nov., a new member of the family Dermacoccaceae isolated from a cave.</title>
        <authorList>
            <person name="Schumann P."/>
            <person name="Kim I.S."/>
        </authorList>
    </citation>
    <scope>NUCLEOTIDE SEQUENCE [LARGE SCALE GENOMIC DNA]</scope>
    <source>
        <strain evidence="8 9">C5-26</strain>
    </source>
</reference>
<dbReference type="InterPro" id="IPR039421">
    <property type="entry name" value="Type_1_exporter"/>
</dbReference>
<dbReference type="InterPro" id="IPR017871">
    <property type="entry name" value="ABC_transporter-like_CS"/>
</dbReference>
<evidence type="ECO:0000256" key="5">
    <source>
        <dbReference type="SAM" id="Phobius"/>
    </source>
</evidence>
<dbReference type="SUPFAM" id="SSF90123">
    <property type="entry name" value="ABC transporter transmembrane region"/>
    <property type="match status" value="1"/>
</dbReference>
<evidence type="ECO:0000313" key="8">
    <source>
        <dbReference type="EMBL" id="TWP36156.1"/>
    </source>
</evidence>
<feature type="transmembrane region" description="Helical" evidence="5">
    <location>
        <begin position="69"/>
        <end position="89"/>
    </location>
</feature>
<dbReference type="PROSITE" id="PS50893">
    <property type="entry name" value="ABC_TRANSPORTER_2"/>
    <property type="match status" value="1"/>
</dbReference>
<accession>A0A563E0W1</accession>
<feature type="transmembrane region" description="Helical" evidence="5">
    <location>
        <begin position="32"/>
        <end position="57"/>
    </location>
</feature>
<organism evidence="8 9">
    <name type="scientific">Leekyejoonella antrihumi</name>
    <dbReference type="NCBI Taxonomy" id="1660198"/>
    <lineage>
        <taxon>Bacteria</taxon>
        <taxon>Bacillati</taxon>
        <taxon>Actinomycetota</taxon>
        <taxon>Actinomycetes</taxon>
        <taxon>Micrococcales</taxon>
        <taxon>Dermacoccaceae</taxon>
        <taxon>Leekyejoonella</taxon>
    </lineage>
</organism>
<dbReference type="EMBL" id="VCQV01000013">
    <property type="protein sequence ID" value="TWP36156.1"/>
    <property type="molecule type" value="Genomic_DNA"/>
</dbReference>
<feature type="transmembrane region" description="Helical" evidence="5">
    <location>
        <begin position="260"/>
        <end position="279"/>
    </location>
</feature>
<dbReference type="SUPFAM" id="SSF52540">
    <property type="entry name" value="P-loop containing nucleoside triphosphate hydrolases"/>
    <property type="match status" value="1"/>
</dbReference>
<comment type="caution">
    <text evidence="8">The sequence shown here is derived from an EMBL/GenBank/DDBJ whole genome shotgun (WGS) entry which is preliminary data.</text>
</comment>
<dbReference type="AlphaFoldDB" id="A0A563E0W1"/>
<keyword evidence="3 5" id="KW-1133">Transmembrane helix</keyword>
<dbReference type="InterPro" id="IPR011527">
    <property type="entry name" value="ABC1_TM_dom"/>
</dbReference>
<dbReference type="Gene3D" id="3.40.50.300">
    <property type="entry name" value="P-loop containing nucleotide triphosphate hydrolases"/>
    <property type="match status" value="1"/>
</dbReference>